<feature type="transmembrane region" description="Helical" evidence="7">
    <location>
        <begin position="12"/>
        <end position="32"/>
    </location>
</feature>
<gene>
    <name evidence="9" type="ordered locus">Desdi_1014</name>
</gene>
<dbReference type="eggNOG" id="COG0348">
    <property type="taxonomic scope" value="Bacteria"/>
</dbReference>
<dbReference type="OrthoDB" id="9806398at2"/>
<dbReference type="GO" id="GO:0051539">
    <property type="term" value="F:4 iron, 4 sulfur cluster binding"/>
    <property type="evidence" value="ECO:0007669"/>
    <property type="project" value="UniProtKB-KW"/>
</dbReference>
<dbReference type="Gene3D" id="3.30.70.20">
    <property type="match status" value="3"/>
</dbReference>
<dbReference type="GO" id="GO:0005886">
    <property type="term" value="C:plasma membrane"/>
    <property type="evidence" value="ECO:0007669"/>
    <property type="project" value="TreeGrafter"/>
</dbReference>
<dbReference type="RefSeq" id="WP_015261530.1">
    <property type="nucleotide sequence ID" value="NC_019903.1"/>
</dbReference>
<feature type="domain" description="4Fe-4S ferredoxin-type" evidence="8">
    <location>
        <begin position="193"/>
        <end position="222"/>
    </location>
</feature>
<keyword evidence="4" id="KW-0249">Electron transport</keyword>
<feature type="domain" description="4Fe-4S ferredoxin-type" evidence="8">
    <location>
        <begin position="355"/>
        <end position="386"/>
    </location>
</feature>
<evidence type="ECO:0000256" key="5">
    <source>
        <dbReference type="ARBA" id="ARBA00023004"/>
    </source>
</evidence>
<accession>L0F7C0</accession>
<evidence type="ECO:0000256" key="7">
    <source>
        <dbReference type="SAM" id="Phobius"/>
    </source>
</evidence>
<feature type="transmembrane region" description="Helical" evidence="7">
    <location>
        <begin position="146"/>
        <end position="167"/>
    </location>
</feature>
<dbReference type="PROSITE" id="PS51379">
    <property type="entry name" value="4FE4S_FER_2"/>
    <property type="match status" value="5"/>
</dbReference>
<evidence type="ECO:0000256" key="3">
    <source>
        <dbReference type="ARBA" id="ARBA00022723"/>
    </source>
</evidence>
<evidence type="ECO:0000313" key="10">
    <source>
        <dbReference type="Proteomes" id="UP000010797"/>
    </source>
</evidence>
<dbReference type="PANTHER" id="PTHR30176">
    <property type="entry name" value="FERREDOXIN-TYPE PROTEIN NAPH"/>
    <property type="match status" value="1"/>
</dbReference>
<dbReference type="Pfam" id="PF12801">
    <property type="entry name" value="Fer4_5"/>
    <property type="match status" value="2"/>
</dbReference>
<dbReference type="PROSITE" id="PS00198">
    <property type="entry name" value="4FE4S_FER_1"/>
    <property type="match status" value="2"/>
</dbReference>
<evidence type="ECO:0000259" key="8">
    <source>
        <dbReference type="PROSITE" id="PS51379"/>
    </source>
</evidence>
<keyword evidence="7" id="KW-1133">Transmembrane helix</keyword>
<evidence type="ECO:0000256" key="6">
    <source>
        <dbReference type="ARBA" id="ARBA00023014"/>
    </source>
</evidence>
<feature type="domain" description="4Fe-4S ferredoxin-type" evidence="8">
    <location>
        <begin position="317"/>
        <end position="349"/>
    </location>
</feature>
<evidence type="ECO:0000256" key="2">
    <source>
        <dbReference type="ARBA" id="ARBA00022485"/>
    </source>
</evidence>
<dbReference type="GO" id="GO:0046872">
    <property type="term" value="F:metal ion binding"/>
    <property type="evidence" value="ECO:0007669"/>
    <property type="project" value="UniProtKB-KW"/>
</dbReference>
<dbReference type="Pfam" id="PF00037">
    <property type="entry name" value="Fer4"/>
    <property type="match status" value="1"/>
</dbReference>
<keyword evidence="2" id="KW-0004">4Fe-4S</keyword>
<evidence type="ECO:0000256" key="4">
    <source>
        <dbReference type="ARBA" id="ARBA00022982"/>
    </source>
</evidence>
<sequence length="470" mass="51244">MLKNSWNRRRRAVQIVMILIFLLPLMAVNQVIGSLSSSRILGVTLTDPLAFLEVVLASKTMTLSFLVSALLIVGAYLALGKVFCSWACPVGFLIEEVDALLDTLKGKSKHEQKQYYWALPFFLMLSFAAGIPVFQTLSPIGIVYRTLLFGLGLEALVILIIIAMELVGFRRGWCRMVCPIGAFYTLIARWSPIKIRCDLDKCILCHKCTKACAYTADSLEKVISGGCDFSVSALCTRCGCCIDACPTGALQFSLKSGANQIGKSNAIESNVVAATNSQGFSRRDALQGAGLIALAGLAYKPSQVLAAATPELFRPPGAVGKEEFLAKCLRCGKCIEICPDKTLLSAHLDLGLNLGTPYFIPREVPCSLCMECPEVCPSGALVPLDMREVRIGVAEVDKDLCYAYQGDVCRTCYNNCPLSDEAIKMEGFQYPVVDSEICTGCGICEYVCVMEFPAIEIKRKDRSESDKKLN</sequence>
<dbReference type="PANTHER" id="PTHR30176:SF3">
    <property type="entry name" value="FERREDOXIN-TYPE PROTEIN NAPH"/>
    <property type="match status" value="1"/>
</dbReference>
<feature type="domain" description="4Fe-4S ferredoxin-type" evidence="8">
    <location>
        <begin position="429"/>
        <end position="460"/>
    </location>
</feature>
<evidence type="ECO:0000256" key="1">
    <source>
        <dbReference type="ARBA" id="ARBA00022448"/>
    </source>
</evidence>
<dbReference type="InterPro" id="IPR051684">
    <property type="entry name" value="Electron_Trans/Redox"/>
</dbReference>
<keyword evidence="7" id="KW-0812">Transmembrane</keyword>
<proteinExistence type="predicted"/>
<keyword evidence="5" id="KW-0408">Iron</keyword>
<keyword evidence="1" id="KW-0813">Transport</keyword>
<dbReference type="SUPFAM" id="SSF54862">
    <property type="entry name" value="4Fe-4S ferredoxins"/>
    <property type="match status" value="2"/>
</dbReference>
<protein>
    <submittedName>
        <fullName evidence="9">Polyferredoxin</fullName>
    </submittedName>
</protein>
<dbReference type="AlphaFoldDB" id="L0F7C0"/>
<dbReference type="InterPro" id="IPR017896">
    <property type="entry name" value="4Fe4S_Fe-S-bd"/>
</dbReference>
<keyword evidence="6" id="KW-0411">Iron-sulfur</keyword>
<evidence type="ECO:0000313" key="9">
    <source>
        <dbReference type="EMBL" id="AGA68531.1"/>
    </source>
</evidence>
<feature type="transmembrane region" description="Helical" evidence="7">
    <location>
        <begin position="65"/>
        <end position="94"/>
    </location>
</feature>
<keyword evidence="7" id="KW-0472">Membrane</keyword>
<name>L0F7C0_DESDL</name>
<dbReference type="HOGENOM" id="CLU_024045_1_0_9"/>
<feature type="domain" description="4Fe-4S ferredoxin-type" evidence="8">
    <location>
        <begin position="225"/>
        <end position="255"/>
    </location>
</feature>
<dbReference type="eggNOG" id="COG1245">
    <property type="taxonomic scope" value="Bacteria"/>
</dbReference>
<dbReference type="Pfam" id="PF12798">
    <property type="entry name" value="Fer4_3"/>
    <property type="match status" value="1"/>
</dbReference>
<dbReference type="STRING" id="871963.Desdi_1014"/>
<dbReference type="CDD" id="cd16373">
    <property type="entry name" value="DMSOR_beta_like"/>
    <property type="match status" value="1"/>
</dbReference>
<dbReference type="Pfam" id="PF12800">
    <property type="entry name" value="Fer4_4"/>
    <property type="match status" value="2"/>
</dbReference>
<feature type="transmembrane region" description="Helical" evidence="7">
    <location>
        <begin position="115"/>
        <end position="134"/>
    </location>
</feature>
<dbReference type="KEGG" id="ddl:Desdi_1014"/>
<keyword evidence="3" id="KW-0479">Metal-binding</keyword>
<dbReference type="eggNOG" id="COG1146">
    <property type="taxonomic scope" value="Bacteria"/>
</dbReference>
<dbReference type="Proteomes" id="UP000010797">
    <property type="component" value="Chromosome"/>
</dbReference>
<dbReference type="InterPro" id="IPR017900">
    <property type="entry name" value="4Fe4S_Fe_S_CS"/>
</dbReference>
<reference evidence="10" key="1">
    <citation type="submission" date="2012-02" db="EMBL/GenBank/DDBJ databases">
        <title>Complete sequence of Desulfitobacterium dichloroeliminans LMG P-21439.</title>
        <authorList>
            <person name="Lucas S."/>
            <person name="Han J."/>
            <person name="Lapidus A."/>
            <person name="Cheng J.-F."/>
            <person name="Goodwin L."/>
            <person name="Pitluck S."/>
            <person name="Peters L."/>
            <person name="Ovchinnikova G."/>
            <person name="Teshima H."/>
            <person name="Detter J.C."/>
            <person name="Han C."/>
            <person name="Tapia R."/>
            <person name="Land M."/>
            <person name="Hauser L."/>
            <person name="Kyrpides N."/>
            <person name="Ivanova N."/>
            <person name="Pagani I."/>
            <person name="Kruse T."/>
            <person name="de Vos W.M."/>
            <person name="Boon N."/>
            <person name="Smidt H."/>
            <person name="Woyke T."/>
        </authorList>
    </citation>
    <scope>NUCLEOTIDE SEQUENCE [LARGE SCALE GENOMIC DNA]</scope>
    <source>
        <strain evidence="10">LMG P-21439 / DCA1</strain>
    </source>
</reference>
<dbReference type="EMBL" id="CP003344">
    <property type="protein sequence ID" value="AGA68531.1"/>
    <property type="molecule type" value="Genomic_DNA"/>
</dbReference>
<organism evidence="9 10">
    <name type="scientific">Desulfitobacterium dichloroeliminans (strain LMG P-21439 / DCA1)</name>
    <dbReference type="NCBI Taxonomy" id="871963"/>
    <lineage>
        <taxon>Bacteria</taxon>
        <taxon>Bacillati</taxon>
        <taxon>Bacillota</taxon>
        <taxon>Clostridia</taxon>
        <taxon>Eubacteriales</taxon>
        <taxon>Desulfitobacteriaceae</taxon>
        <taxon>Desulfitobacterium</taxon>
    </lineage>
</organism>
<keyword evidence="10" id="KW-1185">Reference proteome</keyword>